<evidence type="ECO:0000313" key="1">
    <source>
        <dbReference type="EMBL" id="CRL12210.1"/>
    </source>
</evidence>
<proteinExistence type="predicted"/>
<accession>A0A0H5DJ01</accession>
<gene>
    <name evidence="1" type="ORF">NIT7321_03082</name>
</gene>
<sequence length="125" mass="13848">MSKLTLSKIRFHNALWEGRISGETGSGQPPAIDVRYLDRPVEGVTLTESETPGEWALSIPVPNEAVADGVQNFVIFDSATGEKLGDFTLICGEISGDDLRVEVELLRAELDMLKRAFRRHCMETQ</sequence>
<name>A0A0H5DJ01_9RHOB</name>
<dbReference type="RefSeq" id="WP_050674001.1">
    <property type="nucleotide sequence ID" value="NZ_CVRL01000039.1"/>
</dbReference>
<evidence type="ECO:0000313" key="2">
    <source>
        <dbReference type="Proteomes" id="UP000043764"/>
    </source>
</evidence>
<dbReference type="STRING" id="481446.NIT7645_01805"/>
<protein>
    <submittedName>
        <fullName evidence="1">Uncharacterized protein</fullName>
    </submittedName>
</protein>
<dbReference type="EMBL" id="CVRL01000039">
    <property type="protein sequence ID" value="CRL12210.1"/>
    <property type="molecule type" value="Genomic_DNA"/>
</dbReference>
<keyword evidence="2" id="KW-1185">Reference proteome</keyword>
<dbReference type="AlphaFoldDB" id="A0A0H5DJ01"/>
<organism evidence="1 2">
    <name type="scientific">Phaeobacter italicus</name>
    <dbReference type="NCBI Taxonomy" id="481446"/>
    <lineage>
        <taxon>Bacteria</taxon>
        <taxon>Pseudomonadati</taxon>
        <taxon>Pseudomonadota</taxon>
        <taxon>Alphaproteobacteria</taxon>
        <taxon>Rhodobacterales</taxon>
        <taxon>Roseobacteraceae</taxon>
        <taxon>Phaeobacter</taxon>
    </lineage>
</organism>
<dbReference type="Proteomes" id="UP000043764">
    <property type="component" value="Unassembled WGS sequence"/>
</dbReference>
<reference evidence="2" key="1">
    <citation type="submission" date="2015-05" db="EMBL/GenBank/DDBJ databases">
        <authorList>
            <person name="Rodrigo-Torres Lidia"/>
            <person name="Arahal R.David."/>
        </authorList>
    </citation>
    <scope>NUCLEOTIDE SEQUENCE [LARGE SCALE GENOMIC DNA]</scope>
    <source>
        <strain evidence="2">CECT 7321</strain>
    </source>
</reference>